<evidence type="ECO:0000256" key="1">
    <source>
        <dbReference type="ARBA" id="ARBA00004651"/>
    </source>
</evidence>
<dbReference type="EMBL" id="AQQV01000001">
    <property type="protein sequence ID" value="ORE88219.1"/>
    <property type="molecule type" value="Genomic_DNA"/>
</dbReference>
<comment type="caution">
    <text evidence="10">The sequence shown here is derived from an EMBL/GenBank/DDBJ whole genome shotgun (WGS) entry which is preliminary data.</text>
</comment>
<evidence type="ECO:0000256" key="5">
    <source>
        <dbReference type="ARBA" id="ARBA00023136"/>
    </source>
</evidence>
<evidence type="ECO:0000256" key="2">
    <source>
        <dbReference type="ARBA" id="ARBA00022475"/>
    </source>
</evidence>
<keyword evidence="3 8" id="KW-0812">Transmembrane</keyword>
<evidence type="ECO:0000256" key="6">
    <source>
        <dbReference type="RuleBase" id="RU004057"/>
    </source>
</evidence>
<keyword evidence="6" id="KW-0653">Protein transport</keyword>
<sequence length="468" mass="50716">MLLACAGGPAYAQEDAEAPYALRSVLESMAAHQEDALARLQQRETRYQTRLENAQQKLAQAKARLGRLEAQGVRLENSFESNRVELDDKAKLLSDKIGALKELFGVFQQNASDLIGAFVNSPTSLEFADRDVWLEGFANRMKNATEVSSADDIRSLWFEIQREIAATDDIVWLRAPVVDLQDGVTERDIVRVGTFNLLTADPQPAYLRWDGGHQRVETLARQPGGDELLQVENYLSASQGLHTLSLDPTRGPLLGLLVEKPSLRERVDQGGLVGYMILGLGALSLVLAVFKLIDILLLSLGMSIQARKLSSPGGGNPLGRLLQTWHEYRQRDAEVLAMRLHDRVAKESGRIHRFTIFLAIIAAVAPLMGLLGTVVGMINTFQAITLYGTGDPQTMAGGISQALITTVLGLIVAVPAVLLHALVSSRGKRLVNRLQQHSAALTGDALAARQDNAADGSAVLPSVTTAPA</sequence>
<dbReference type="InterPro" id="IPR050790">
    <property type="entry name" value="ExbB/TolQ_transport"/>
</dbReference>
<dbReference type="PANTHER" id="PTHR30625:SF11">
    <property type="entry name" value="MOTA_TOLQ_EXBB PROTON CHANNEL DOMAIN-CONTAINING PROTEIN"/>
    <property type="match status" value="1"/>
</dbReference>
<reference evidence="10 11" key="1">
    <citation type="submission" date="2013-04" db="EMBL/GenBank/DDBJ databases">
        <title>Oceanococcus atlanticus 22II-S10r2 Genome Sequencing.</title>
        <authorList>
            <person name="Lai Q."/>
            <person name="Li G."/>
            <person name="Shao Z."/>
        </authorList>
    </citation>
    <scope>NUCLEOTIDE SEQUENCE [LARGE SCALE GENOMIC DNA]</scope>
    <source>
        <strain evidence="10 11">22II-S10r2</strain>
    </source>
</reference>
<feature type="coiled-coil region" evidence="7">
    <location>
        <begin position="23"/>
        <end position="78"/>
    </location>
</feature>
<keyword evidence="6" id="KW-0813">Transport</keyword>
<dbReference type="InterPro" id="IPR002898">
    <property type="entry name" value="MotA_ExbB_proton_chnl"/>
</dbReference>
<evidence type="ECO:0000256" key="4">
    <source>
        <dbReference type="ARBA" id="ARBA00022989"/>
    </source>
</evidence>
<dbReference type="PIRSF" id="PIRSF037714">
    <property type="entry name" value="TolR"/>
    <property type="match status" value="1"/>
</dbReference>
<proteinExistence type="inferred from homology"/>
<feature type="domain" description="MotA/TolQ/ExbB proton channel" evidence="9">
    <location>
        <begin position="329"/>
        <end position="435"/>
    </location>
</feature>
<comment type="similarity">
    <text evidence="6">Belongs to the exbB/tolQ family.</text>
</comment>
<keyword evidence="11" id="KW-1185">Reference proteome</keyword>
<feature type="transmembrane region" description="Helical" evidence="8">
    <location>
        <begin position="356"/>
        <end position="378"/>
    </location>
</feature>
<evidence type="ECO:0000313" key="10">
    <source>
        <dbReference type="EMBL" id="ORE88219.1"/>
    </source>
</evidence>
<name>A0A1Y1SG96_9GAMM</name>
<feature type="transmembrane region" description="Helical" evidence="8">
    <location>
        <begin position="272"/>
        <end position="298"/>
    </location>
</feature>
<comment type="subcellular location">
    <subcellularLocation>
        <location evidence="1">Cell membrane</location>
        <topology evidence="1">Multi-pass membrane protein</topology>
    </subcellularLocation>
    <subcellularLocation>
        <location evidence="6">Membrane</location>
        <topology evidence="6">Multi-pass membrane protein</topology>
    </subcellularLocation>
</comment>
<evidence type="ECO:0000256" key="7">
    <source>
        <dbReference type="SAM" id="Coils"/>
    </source>
</evidence>
<dbReference type="AlphaFoldDB" id="A0A1Y1SG96"/>
<evidence type="ECO:0000256" key="3">
    <source>
        <dbReference type="ARBA" id="ARBA00022692"/>
    </source>
</evidence>
<evidence type="ECO:0000256" key="8">
    <source>
        <dbReference type="SAM" id="Phobius"/>
    </source>
</evidence>
<keyword evidence="7" id="KW-0175">Coiled coil</keyword>
<keyword evidence="4 8" id="KW-1133">Transmembrane helix</keyword>
<dbReference type="Pfam" id="PF01618">
    <property type="entry name" value="MotA_ExbB"/>
    <property type="match status" value="1"/>
</dbReference>
<accession>A0A1Y1SG96</accession>
<dbReference type="InterPro" id="IPR017270">
    <property type="entry name" value="MotA/TolQ/ExbB-rel"/>
</dbReference>
<dbReference type="GO" id="GO:0005886">
    <property type="term" value="C:plasma membrane"/>
    <property type="evidence" value="ECO:0007669"/>
    <property type="project" value="UniProtKB-SubCell"/>
</dbReference>
<keyword evidence="2" id="KW-1003">Cell membrane</keyword>
<dbReference type="GO" id="GO:0017038">
    <property type="term" value="P:protein import"/>
    <property type="evidence" value="ECO:0007669"/>
    <property type="project" value="TreeGrafter"/>
</dbReference>
<keyword evidence="5 8" id="KW-0472">Membrane</keyword>
<feature type="transmembrane region" description="Helical" evidence="8">
    <location>
        <begin position="398"/>
        <end position="423"/>
    </location>
</feature>
<evidence type="ECO:0000313" key="11">
    <source>
        <dbReference type="Proteomes" id="UP000192342"/>
    </source>
</evidence>
<dbReference type="STRING" id="1317117.ATO7_00050"/>
<gene>
    <name evidence="10" type="ORF">ATO7_00050</name>
</gene>
<dbReference type="PANTHER" id="PTHR30625">
    <property type="entry name" value="PROTEIN TOLQ"/>
    <property type="match status" value="1"/>
</dbReference>
<protein>
    <submittedName>
        <fullName evidence="10">TonB system biopolymer transport component</fullName>
    </submittedName>
</protein>
<organism evidence="10 11">
    <name type="scientific">Oceanococcus atlanticus</name>
    <dbReference type="NCBI Taxonomy" id="1317117"/>
    <lineage>
        <taxon>Bacteria</taxon>
        <taxon>Pseudomonadati</taxon>
        <taxon>Pseudomonadota</taxon>
        <taxon>Gammaproteobacteria</taxon>
        <taxon>Chromatiales</taxon>
        <taxon>Oceanococcaceae</taxon>
        <taxon>Oceanococcus</taxon>
    </lineage>
</organism>
<evidence type="ECO:0000259" key="9">
    <source>
        <dbReference type="Pfam" id="PF01618"/>
    </source>
</evidence>
<dbReference type="Proteomes" id="UP000192342">
    <property type="component" value="Unassembled WGS sequence"/>
</dbReference>